<comment type="caution">
    <text evidence="1">The sequence shown here is derived from an EMBL/GenBank/DDBJ whole genome shotgun (WGS) entry which is preliminary data.</text>
</comment>
<sequence length="112" mass="12680">MGWPMKGCRWDPAMRDVTRRRTIIRLHTLKKFVASRVKFQLIIIVIWARHKPVLRGLLTLNPTLSELPSHLDPDLLGVGLILLVPITCGIHQFLLKAVNLHPYSALATSQVS</sequence>
<proteinExistence type="predicted"/>
<evidence type="ECO:0000313" key="1">
    <source>
        <dbReference type="EMBL" id="KAI5335641.1"/>
    </source>
</evidence>
<dbReference type="AlphaFoldDB" id="A0AAD4W4V5"/>
<protein>
    <submittedName>
        <fullName evidence="1">Uncharacterized protein</fullName>
    </submittedName>
</protein>
<name>A0AAD4W4V5_PRUDU</name>
<dbReference type="EMBL" id="JAJFAZ020000004">
    <property type="protein sequence ID" value="KAI5335641.1"/>
    <property type="molecule type" value="Genomic_DNA"/>
</dbReference>
<accession>A0AAD4W4V5</accession>
<dbReference type="Proteomes" id="UP001054821">
    <property type="component" value="Chromosome 4"/>
</dbReference>
<reference evidence="1 2" key="1">
    <citation type="journal article" date="2022" name="G3 (Bethesda)">
        <title>Whole-genome sequence and methylome profiling of the almond [Prunus dulcis (Mill.) D.A. Webb] cultivar 'Nonpareil'.</title>
        <authorList>
            <person name="D'Amico-Willman K.M."/>
            <person name="Ouma W.Z."/>
            <person name="Meulia T."/>
            <person name="Sideli G.M."/>
            <person name="Gradziel T.M."/>
            <person name="Fresnedo-Ramirez J."/>
        </authorList>
    </citation>
    <scope>NUCLEOTIDE SEQUENCE [LARGE SCALE GENOMIC DNA]</scope>
    <source>
        <strain evidence="1">Clone GOH B32 T37-40</strain>
    </source>
</reference>
<keyword evidence="2" id="KW-1185">Reference proteome</keyword>
<gene>
    <name evidence="1" type="ORF">L3X38_025774</name>
</gene>
<organism evidence="1 2">
    <name type="scientific">Prunus dulcis</name>
    <name type="common">Almond</name>
    <name type="synonym">Amygdalus dulcis</name>
    <dbReference type="NCBI Taxonomy" id="3755"/>
    <lineage>
        <taxon>Eukaryota</taxon>
        <taxon>Viridiplantae</taxon>
        <taxon>Streptophyta</taxon>
        <taxon>Embryophyta</taxon>
        <taxon>Tracheophyta</taxon>
        <taxon>Spermatophyta</taxon>
        <taxon>Magnoliopsida</taxon>
        <taxon>eudicotyledons</taxon>
        <taxon>Gunneridae</taxon>
        <taxon>Pentapetalae</taxon>
        <taxon>rosids</taxon>
        <taxon>fabids</taxon>
        <taxon>Rosales</taxon>
        <taxon>Rosaceae</taxon>
        <taxon>Amygdaloideae</taxon>
        <taxon>Amygdaleae</taxon>
        <taxon>Prunus</taxon>
    </lineage>
</organism>
<evidence type="ECO:0000313" key="2">
    <source>
        <dbReference type="Proteomes" id="UP001054821"/>
    </source>
</evidence>